<evidence type="ECO:0000313" key="13">
    <source>
        <dbReference type="Proteomes" id="UP000439780"/>
    </source>
</evidence>
<dbReference type="InterPro" id="IPR002524">
    <property type="entry name" value="Cation_efflux"/>
</dbReference>
<evidence type="ECO:0000256" key="1">
    <source>
        <dbReference type="ARBA" id="ARBA00004141"/>
    </source>
</evidence>
<accession>A0A845AGX9</accession>
<dbReference type="GO" id="GO:0005886">
    <property type="term" value="C:plasma membrane"/>
    <property type="evidence" value="ECO:0007669"/>
    <property type="project" value="TreeGrafter"/>
</dbReference>
<dbReference type="GO" id="GO:0005385">
    <property type="term" value="F:zinc ion transmembrane transporter activity"/>
    <property type="evidence" value="ECO:0007669"/>
    <property type="project" value="TreeGrafter"/>
</dbReference>
<dbReference type="OrthoDB" id="9809646at2"/>
<keyword evidence="4 9" id="KW-0812">Transmembrane</keyword>
<dbReference type="InterPro" id="IPR027470">
    <property type="entry name" value="Cation_efflux_CTD"/>
</dbReference>
<comment type="subcellular location">
    <subcellularLocation>
        <location evidence="1">Membrane</location>
        <topology evidence="1">Multi-pass membrane protein</topology>
    </subcellularLocation>
</comment>
<keyword evidence="3" id="KW-0813">Transport</keyword>
<feature type="domain" description="Cation efflux protein cytoplasmic" evidence="11">
    <location>
        <begin position="222"/>
        <end position="295"/>
    </location>
</feature>
<evidence type="ECO:0000256" key="4">
    <source>
        <dbReference type="ARBA" id="ARBA00022692"/>
    </source>
</evidence>
<dbReference type="Proteomes" id="UP000439780">
    <property type="component" value="Unassembled WGS sequence"/>
</dbReference>
<keyword evidence="5" id="KW-0862">Zinc</keyword>
<keyword evidence="5" id="KW-0864">Zinc transport</keyword>
<organism evidence="12 13">
    <name type="scientific">Qipengyuania algicida</name>
    <dbReference type="NCBI Taxonomy" id="1836209"/>
    <lineage>
        <taxon>Bacteria</taxon>
        <taxon>Pseudomonadati</taxon>
        <taxon>Pseudomonadota</taxon>
        <taxon>Alphaproteobacteria</taxon>
        <taxon>Sphingomonadales</taxon>
        <taxon>Erythrobacteraceae</taxon>
        <taxon>Qipengyuania</taxon>
    </lineage>
</organism>
<dbReference type="NCBIfam" id="TIGR01297">
    <property type="entry name" value="CDF"/>
    <property type="match status" value="1"/>
</dbReference>
<comment type="similarity">
    <text evidence="2">Belongs to the cation diffusion facilitator (CDF) transporter (TC 2.A.4) family. SLC30A subfamily.</text>
</comment>
<dbReference type="Pfam" id="PF01545">
    <property type="entry name" value="Cation_efflux"/>
    <property type="match status" value="1"/>
</dbReference>
<dbReference type="RefSeq" id="WP_160754162.1">
    <property type="nucleotide sequence ID" value="NZ_WTYA01000012.1"/>
</dbReference>
<protein>
    <submittedName>
        <fullName evidence="12">Cation diffusion facilitator family transporter</fullName>
    </submittedName>
</protein>
<dbReference type="PANTHER" id="PTHR11562:SF17">
    <property type="entry name" value="RE54080P-RELATED"/>
    <property type="match status" value="1"/>
</dbReference>
<dbReference type="Gene3D" id="1.20.1510.10">
    <property type="entry name" value="Cation efflux protein transmembrane domain"/>
    <property type="match status" value="1"/>
</dbReference>
<dbReference type="PANTHER" id="PTHR11562">
    <property type="entry name" value="CATION EFFLUX PROTEIN/ ZINC TRANSPORTER"/>
    <property type="match status" value="1"/>
</dbReference>
<dbReference type="AlphaFoldDB" id="A0A845AGX9"/>
<evidence type="ECO:0000256" key="6">
    <source>
        <dbReference type="ARBA" id="ARBA00022989"/>
    </source>
</evidence>
<evidence type="ECO:0000256" key="9">
    <source>
        <dbReference type="SAM" id="Phobius"/>
    </source>
</evidence>
<gene>
    <name evidence="12" type="ORF">GRI58_13690</name>
</gene>
<keyword evidence="8 9" id="KW-0472">Membrane</keyword>
<sequence>MSGHHDHGDHGHAHGHSHAPASFGRAFAVGIALNVAFVAIEAGYGIFANSLALLADAGHNLSDVFGLVIAWAAVRLGSKAPSARYTYGLGGSSILAALFNGIFLMLAAGAIAWQAVLRFADPQPVAGNTVMIVAGIGIAINTATALMFMRGRKSDINIRGAFLHMAADAAVSAGVVIAGLAIRNTGLSWIDPVTSLAIVAVIVWSTWGLLREAVAMSLNATPSGIDTAKVSSHLSGLDGVASVHDLHVWPMSTTETALTAHLVMGAPADRDRFFQEATKTLHERFGIDHVTLQVETGSCPCPLESQEVV</sequence>
<dbReference type="InterPro" id="IPR027469">
    <property type="entry name" value="Cation_efflux_TMD_sf"/>
</dbReference>
<dbReference type="SUPFAM" id="SSF160240">
    <property type="entry name" value="Cation efflux protein cytoplasmic domain-like"/>
    <property type="match status" value="1"/>
</dbReference>
<evidence type="ECO:0000256" key="3">
    <source>
        <dbReference type="ARBA" id="ARBA00022448"/>
    </source>
</evidence>
<name>A0A845AGX9_9SPHN</name>
<keyword evidence="6 9" id="KW-1133">Transmembrane helix</keyword>
<dbReference type="InterPro" id="IPR036837">
    <property type="entry name" value="Cation_efflux_CTD_sf"/>
</dbReference>
<dbReference type="Pfam" id="PF16916">
    <property type="entry name" value="ZT_dimer"/>
    <property type="match status" value="1"/>
</dbReference>
<dbReference type="InterPro" id="IPR058533">
    <property type="entry name" value="Cation_efflux_TM"/>
</dbReference>
<evidence type="ECO:0000259" key="11">
    <source>
        <dbReference type="Pfam" id="PF16916"/>
    </source>
</evidence>
<feature type="transmembrane region" description="Helical" evidence="9">
    <location>
        <begin position="189"/>
        <end position="210"/>
    </location>
</feature>
<dbReference type="SUPFAM" id="SSF161111">
    <property type="entry name" value="Cation efflux protein transmembrane domain-like"/>
    <property type="match status" value="1"/>
</dbReference>
<proteinExistence type="inferred from homology"/>
<evidence type="ECO:0000256" key="2">
    <source>
        <dbReference type="ARBA" id="ARBA00008873"/>
    </source>
</evidence>
<dbReference type="InterPro" id="IPR050681">
    <property type="entry name" value="CDF/SLC30A"/>
</dbReference>
<evidence type="ECO:0000256" key="5">
    <source>
        <dbReference type="ARBA" id="ARBA00022906"/>
    </source>
</evidence>
<feature type="transmembrane region" description="Helical" evidence="9">
    <location>
        <begin position="161"/>
        <end position="183"/>
    </location>
</feature>
<keyword evidence="13" id="KW-1185">Reference proteome</keyword>
<dbReference type="EMBL" id="WTYA01000012">
    <property type="protein sequence ID" value="MXP29862.1"/>
    <property type="molecule type" value="Genomic_DNA"/>
</dbReference>
<feature type="domain" description="Cation efflux protein transmembrane" evidence="10">
    <location>
        <begin position="29"/>
        <end position="215"/>
    </location>
</feature>
<feature type="transmembrane region" description="Helical" evidence="9">
    <location>
        <begin position="89"/>
        <end position="113"/>
    </location>
</feature>
<evidence type="ECO:0000259" key="10">
    <source>
        <dbReference type="Pfam" id="PF01545"/>
    </source>
</evidence>
<evidence type="ECO:0000256" key="8">
    <source>
        <dbReference type="ARBA" id="ARBA00023136"/>
    </source>
</evidence>
<reference evidence="12 13" key="1">
    <citation type="submission" date="2019-12" db="EMBL/GenBank/DDBJ databases">
        <title>Genomic-based taxomic classification of the family Erythrobacteraceae.</title>
        <authorList>
            <person name="Xu L."/>
        </authorList>
    </citation>
    <scope>NUCLEOTIDE SEQUENCE [LARGE SCALE GENOMIC DNA]</scope>
    <source>
        <strain evidence="12 13">KEMB 9005-328</strain>
    </source>
</reference>
<feature type="transmembrane region" description="Helical" evidence="9">
    <location>
        <begin position="26"/>
        <end position="47"/>
    </location>
</feature>
<evidence type="ECO:0000256" key="7">
    <source>
        <dbReference type="ARBA" id="ARBA00023065"/>
    </source>
</evidence>
<comment type="caution">
    <text evidence="12">The sequence shown here is derived from an EMBL/GenBank/DDBJ whole genome shotgun (WGS) entry which is preliminary data.</text>
</comment>
<evidence type="ECO:0000313" key="12">
    <source>
        <dbReference type="EMBL" id="MXP29862.1"/>
    </source>
</evidence>
<keyword evidence="7" id="KW-0406">Ion transport</keyword>
<feature type="transmembrane region" description="Helical" evidence="9">
    <location>
        <begin position="125"/>
        <end position="149"/>
    </location>
</feature>